<comment type="caution">
    <text evidence="1">The sequence shown here is derived from an EMBL/GenBank/DDBJ whole genome shotgun (WGS) entry which is preliminary data.</text>
</comment>
<name>A0A2A6RF75_9CHLR</name>
<dbReference type="EMBL" id="NQWI01000132">
    <property type="protein sequence ID" value="PDW01525.1"/>
    <property type="molecule type" value="Genomic_DNA"/>
</dbReference>
<dbReference type="Proteomes" id="UP000220527">
    <property type="component" value="Unassembled WGS sequence"/>
</dbReference>
<sequence>MVLLPYRCVKGVMAETNHPLKRLVTMAADDVAAWIFGGPVLRVSTRPGTLPPPPEELDSDLVFFVTLNPGREVILHLEFQGPGSKRSMPLRMLDYQTRLTTTYRNIPVYSVVWYVGGVGARAVGFDKLTSTSWLRQAQPTAFLTLAELVAANALRCWR</sequence>
<dbReference type="RefSeq" id="WP_097645621.1">
    <property type="nucleotide sequence ID" value="NZ_NQWI01000132.1"/>
</dbReference>
<keyword evidence="2" id="KW-1185">Reference proteome</keyword>
<gene>
    <name evidence="1" type="ORF">CJ255_18735</name>
</gene>
<reference evidence="2" key="1">
    <citation type="submission" date="2017-08" db="EMBL/GenBank/DDBJ databases">
        <authorList>
            <person name="Grouzdev D.S."/>
            <person name="Gaisin V.A."/>
            <person name="Rysina M.S."/>
            <person name="Gorlenko V.M."/>
        </authorList>
    </citation>
    <scope>NUCLEOTIDE SEQUENCE [LARGE SCALE GENOMIC DNA]</scope>
    <source>
        <strain evidence="2">Kir15-3F</strain>
    </source>
</reference>
<proteinExistence type="predicted"/>
<evidence type="ECO:0000313" key="2">
    <source>
        <dbReference type="Proteomes" id="UP000220527"/>
    </source>
</evidence>
<accession>A0A2A6RF75</accession>
<evidence type="ECO:0008006" key="3">
    <source>
        <dbReference type="Google" id="ProtNLM"/>
    </source>
</evidence>
<organism evidence="1 2">
    <name type="scientific">Candidatus Viridilinea mediisalina</name>
    <dbReference type="NCBI Taxonomy" id="2024553"/>
    <lineage>
        <taxon>Bacteria</taxon>
        <taxon>Bacillati</taxon>
        <taxon>Chloroflexota</taxon>
        <taxon>Chloroflexia</taxon>
        <taxon>Chloroflexales</taxon>
        <taxon>Chloroflexineae</taxon>
        <taxon>Oscillochloridaceae</taxon>
        <taxon>Candidatus Viridilinea</taxon>
    </lineage>
</organism>
<protein>
    <recommendedName>
        <fullName evidence="3">Transposase (putative) YhgA-like domain-containing protein</fullName>
    </recommendedName>
</protein>
<dbReference type="OrthoDB" id="508261at2"/>
<evidence type="ECO:0000313" key="1">
    <source>
        <dbReference type="EMBL" id="PDW01525.1"/>
    </source>
</evidence>
<dbReference type="AlphaFoldDB" id="A0A2A6RF75"/>